<keyword evidence="6 7" id="KW-0472">Membrane</keyword>
<reference evidence="9" key="1">
    <citation type="submission" date="2016-11" db="UniProtKB">
        <authorList>
            <consortium name="WormBaseParasite"/>
        </authorList>
    </citation>
    <scope>IDENTIFICATION</scope>
</reference>
<evidence type="ECO:0000256" key="3">
    <source>
        <dbReference type="ARBA" id="ARBA00022448"/>
    </source>
</evidence>
<keyword evidence="4 7" id="KW-0812">Transmembrane</keyword>
<evidence type="ECO:0000313" key="9">
    <source>
        <dbReference type="WBParaSite" id="Hba_07556"/>
    </source>
</evidence>
<evidence type="ECO:0000256" key="6">
    <source>
        <dbReference type="ARBA" id="ARBA00023136"/>
    </source>
</evidence>
<dbReference type="Pfam" id="PF01733">
    <property type="entry name" value="Nucleoside_tran"/>
    <property type="match status" value="1"/>
</dbReference>
<feature type="transmembrane region" description="Helical" evidence="7">
    <location>
        <begin position="102"/>
        <end position="120"/>
    </location>
</feature>
<organism evidence="8 9">
    <name type="scientific">Heterorhabditis bacteriophora</name>
    <name type="common">Entomopathogenic nematode worm</name>
    <dbReference type="NCBI Taxonomy" id="37862"/>
    <lineage>
        <taxon>Eukaryota</taxon>
        <taxon>Metazoa</taxon>
        <taxon>Ecdysozoa</taxon>
        <taxon>Nematoda</taxon>
        <taxon>Chromadorea</taxon>
        <taxon>Rhabditida</taxon>
        <taxon>Rhabditina</taxon>
        <taxon>Rhabditomorpha</taxon>
        <taxon>Strongyloidea</taxon>
        <taxon>Heterorhabditidae</taxon>
        <taxon>Heterorhabditis</taxon>
    </lineage>
</organism>
<dbReference type="PANTHER" id="PTHR10332:SF36">
    <property type="entry name" value="EQUILIBRATIVE NUCLEOSIDE TRANSPORTER 1"/>
    <property type="match status" value="1"/>
</dbReference>
<dbReference type="GO" id="GO:0005886">
    <property type="term" value="C:plasma membrane"/>
    <property type="evidence" value="ECO:0007669"/>
    <property type="project" value="TreeGrafter"/>
</dbReference>
<evidence type="ECO:0000256" key="4">
    <source>
        <dbReference type="ARBA" id="ARBA00022692"/>
    </source>
</evidence>
<comment type="subcellular location">
    <subcellularLocation>
        <location evidence="1">Membrane</location>
        <topology evidence="1">Multi-pass membrane protein</topology>
    </subcellularLocation>
</comment>
<feature type="transmembrane region" description="Helical" evidence="7">
    <location>
        <begin position="63"/>
        <end position="82"/>
    </location>
</feature>
<protein>
    <submittedName>
        <fullName evidence="9">Aa_trans domain-containing protein</fullName>
    </submittedName>
</protein>
<feature type="transmembrane region" description="Helical" evidence="7">
    <location>
        <begin position="193"/>
        <end position="216"/>
    </location>
</feature>
<keyword evidence="3" id="KW-0813">Transport</keyword>
<feature type="transmembrane region" description="Helical" evidence="7">
    <location>
        <begin position="159"/>
        <end position="181"/>
    </location>
</feature>
<dbReference type="AlphaFoldDB" id="A0A1I7WQX2"/>
<keyword evidence="5 7" id="KW-1133">Transmembrane helix</keyword>
<evidence type="ECO:0000256" key="2">
    <source>
        <dbReference type="ARBA" id="ARBA00007965"/>
    </source>
</evidence>
<feature type="transmembrane region" description="Helical" evidence="7">
    <location>
        <begin position="127"/>
        <end position="147"/>
    </location>
</feature>
<proteinExistence type="inferred from homology"/>
<keyword evidence="8" id="KW-1185">Reference proteome</keyword>
<sequence>MRAGTVVQQKNCMLPTMSFLLNSRVESFHLLNIEFRVDRLVPFKQFVMDNPFPVPPYNCWVQLWNVFFIFFVTLTIFPAMMASTPLYIEPGQGWHSIWPSKVFFFFIIIMIIIIITITIITHISENLYTFITTFLSFNVFATLGSMIANFVQWPRPDYLWIPVLLRGLFIPFFMFCNYRPADRTIPIFFKSEWLFLIAGIMMALTSGYFSSLGMMYAPRIVPGNQAKIVGMTAALCLILGMFTRKIIIEDLKMFLYHSI</sequence>
<comment type="similarity">
    <text evidence="2">Belongs to the SLC29A/ENT transporter (TC 2.A.57) family.</text>
</comment>
<dbReference type="InterPro" id="IPR002259">
    <property type="entry name" value="Eqnu_transpt"/>
</dbReference>
<dbReference type="GO" id="GO:0005337">
    <property type="term" value="F:nucleoside transmembrane transporter activity"/>
    <property type="evidence" value="ECO:0007669"/>
    <property type="project" value="InterPro"/>
</dbReference>
<evidence type="ECO:0000256" key="5">
    <source>
        <dbReference type="ARBA" id="ARBA00022989"/>
    </source>
</evidence>
<evidence type="ECO:0000313" key="8">
    <source>
        <dbReference type="Proteomes" id="UP000095283"/>
    </source>
</evidence>
<feature type="transmembrane region" description="Helical" evidence="7">
    <location>
        <begin position="228"/>
        <end position="247"/>
    </location>
</feature>
<dbReference type="WBParaSite" id="Hba_07556">
    <property type="protein sequence ID" value="Hba_07556"/>
    <property type="gene ID" value="Hba_07556"/>
</dbReference>
<evidence type="ECO:0000256" key="7">
    <source>
        <dbReference type="SAM" id="Phobius"/>
    </source>
</evidence>
<accession>A0A1I7WQX2</accession>
<name>A0A1I7WQX2_HETBA</name>
<dbReference type="PANTHER" id="PTHR10332">
    <property type="entry name" value="EQUILIBRATIVE NUCLEOSIDE TRANSPORTER"/>
    <property type="match status" value="1"/>
</dbReference>
<evidence type="ECO:0000256" key="1">
    <source>
        <dbReference type="ARBA" id="ARBA00004141"/>
    </source>
</evidence>
<dbReference type="Proteomes" id="UP000095283">
    <property type="component" value="Unplaced"/>
</dbReference>